<comment type="caution">
    <text evidence="2">The sequence shown here is derived from an EMBL/GenBank/DDBJ whole genome shotgun (WGS) entry which is preliminary data.</text>
</comment>
<gene>
    <name evidence="2" type="ORF">INR99_10940</name>
</gene>
<dbReference type="InterPro" id="IPR017703">
    <property type="entry name" value="YgfZ/GCV_T_CS"/>
</dbReference>
<keyword evidence="3" id="KW-1185">Reference proteome</keyword>
<dbReference type="InterPro" id="IPR045179">
    <property type="entry name" value="YgfZ/GcvT"/>
</dbReference>
<dbReference type="PANTHER" id="PTHR22602:SF0">
    <property type="entry name" value="TRANSFERASE CAF17, MITOCHONDRIAL-RELATED"/>
    <property type="match status" value="1"/>
</dbReference>
<dbReference type="Gene3D" id="3.30.1360.120">
    <property type="entry name" value="Probable tRNA modification gtpase trme, domain 1"/>
    <property type="match status" value="1"/>
</dbReference>
<protein>
    <submittedName>
        <fullName evidence="2">Folate-binding protein YgfZ</fullName>
    </submittedName>
</protein>
<evidence type="ECO:0000313" key="2">
    <source>
        <dbReference type="EMBL" id="MBE9609864.1"/>
    </source>
</evidence>
<reference evidence="2 3" key="1">
    <citation type="submission" date="2020-10" db="EMBL/GenBank/DDBJ databases">
        <title>The genome sequence of Chitinilyticum litopenaei 4Y14.</title>
        <authorList>
            <person name="Liu Y."/>
        </authorList>
    </citation>
    <scope>NUCLEOTIDE SEQUENCE [LARGE SCALE GENOMIC DNA]</scope>
    <source>
        <strain evidence="2 3">4Y14</strain>
    </source>
</reference>
<name>A0A8J7KEZ9_9NEIS</name>
<dbReference type="NCBIfam" id="TIGR03317">
    <property type="entry name" value="ygfZ_signature"/>
    <property type="match status" value="1"/>
</dbReference>
<dbReference type="PIRSF" id="PIRSF006487">
    <property type="entry name" value="GcvT"/>
    <property type="match status" value="1"/>
</dbReference>
<dbReference type="InterPro" id="IPR027266">
    <property type="entry name" value="TrmE/GcvT-like"/>
</dbReference>
<dbReference type="PANTHER" id="PTHR22602">
    <property type="entry name" value="TRANSFERASE CAF17, MITOCHONDRIAL-RELATED"/>
    <property type="match status" value="1"/>
</dbReference>
<dbReference type="EMBL" id="JADFUA010000006">
    <property type="protein sequence ID" value="MBE9609864.1"/>
    <property type="molecule type" value="Genomic_DNA"/>
</dbReference>
<organism evidence="2 3">
    <name type="scientific">Chitinilyticum piscinae</name>
    <dbReference type="NCBI Taxonomy" id="2866724"/>
    <lineage>
        <taxon>Bacteria</taxon>
        <taxon>Pseudomonadati</taxon>
        <taxon>Pseudomonadota</taxon>
        <taxon>Betaproteobacteria</taxon>
        <taxon>Neisseriales</taxon>
        <taxon>Chitinibacteraceae</taxon>
        <taxon>Chitinilyticum</taxon>
    </lineage>
</organism>
<dbReference type="Proteomes" id="UP000604481">
    <property type="component" value="Unassembled WGS sequence"/>
</dbReference>
<evidence type="ECO:0000313" key="3">
    <source>
        <dbReference type="Proteomes" id="UP000604481"/>
    </source>
</evidence>
<dbReference type="RefSeq" id="WP_194116394.1">
    <property type="nucleotide sequence ID" value="NZ_JADFUA010000006.1"/>
</dbReference>
<evidence type="ECO:0000256" key="1">
    <source>
        <dbReference type="ARBA" id="ARBA00022946"/>
    </source>
</evidence>
<dbReference type="GO" id="GO:0016226">
    <property type="term" value="P:iron-sulfur cluster assembly"/>
    <property type="evidence" value="ECO:0007669"/>
    <property type="project" value="TreeGrafter"/>
</dbReference>
<proteinExistence type="predicted"/>
<keyword evidence="1" id="KW-0809">Transit peptide</keyword>
<accession>A0A8J7KEZ9</accession>
<sequence length="342" mass="37429">MAWQSFLDAHGATLNEGRLTFPQQSASPTDPLEQGAALIPLAHLGLIRFSGEESASFLQGQLSSDIREVDGTHCQLSSYSTPKGRMQASFVVFRRDNDYLLQVYGDLQESIQKRLGMFILRSKTRTSDASTELAGLALIGAQAEQLIISTYSPKARIEKGIQEDTQGGISILRLSEHVFHLFMPFALLATEWQKLTAAGARAAGTDSWALSQIRSGTPWVSKATYEEFVPQMANLELVGGVSFNKGCYPGQEIVARTQYLGKTKRRMYRCTVKGTEPLAGQHVYSAELPDQSAGTIMLAAPSGNLEWEVLVVARIDHIEQGLHLGSMDGPLLVKQPLPYSPD</sequence>
<dbReference type="SUPFAM" id="SSF103025">
    <property type="entry name" value="Folate-binding domain"/>
    <property type="match status" value="1"/>
</dbReference>
<dbReference type="AlphaFoldDB" id="A0A8J7KEZ9"/>